<dbReference type="PRINTS" id="PR00449">
    <property type="entry name" value="RASTRNSFRMNG"/>
</dbReference>
<keyword evidence="4 8" id="KW-0547">Nucleotide-binding</keyword>
<dbReference type="Gene3D" id="3.40.50.300">
    <property type="entry name" value="P-loop containing nucleotide triphosphate hydrolases"/>
    <property type="match status" value="1"/>
</dbReference>
<dbReference type="NCBIfam" id="TIGR00487">
    <property type="entry name" value="IF-2"/>
    <property type="match status" value="1"/>
</dbReference>
<evidence type="ECO:0000256" key="6">
    <source>
        <dbReference type="ARBA" id="ARBA00023134"/>
    </source>
</evidence>
<gene>
    <name evidence="8" type="primary">infB</name>
    <name evidence="12" type="ORF">JOC28_002050</name>
</gene>
<comment type="subcellular location">
    <subcellularLocation>
        <location evidence="8">Cytoplasm</location>
    </subcellularLocation>
</comment>
<feature type="region of interest" description="G-domain" evidence="8">
    <location>
        <begin position="434"/>
        <end position="582"/>
    </location>
</feature>
<dbReference type="InterPro" id="IPR000178">
    <property type="entry name" value="TF_IF2_bacterial-like"/>
</dbReference>
<feature type="binding site" evidence="8">
    <location>
        <begin position="486"/>
        <end position="490"/>
    </location>
    <ligand>
        <name>GTP</name>
        <dbReference type="ChEBI" id="CHEBI:37565"/>
    </ligand>
</feature>
<feature type="compositionally biased region" description="Low complexity" evidence="10">
    <location>
        <begin position="295"/>
        <end position="317"/>
    </location>
</feature>
<dbReference type="PROSITE" id="PS51722">
    <property type="entry name" value="G_TR_2"/>
    <property type="match status" value="1"/>
</dbReference>
<protein>
    <recommendedName>
        <fullName evidence="2 8">Translation initiation factor IF-2</fullName>
    </recommendedName>
</protein>
<dbReference type="PANTHER" id="PTHR43381">
    <property type="entry name" value="TRANSLATION INITIATION FACTOR IF-2-RELATED"/>
    <property type="match status" value="1"/>
</dbReference>
<sequence length="930" mass="102565">MSKKRLYEIAKEVGLGSKEVVARAQELGLAVKSHSSSVDEADAKRIKDSLGAPSKPAAKPQVQATPKVAKDEPVKAAPKPQVKETASKPLSEEKKPAQATPVKPQSRNFKAEREAKAKAEAERRAQSGNRQNKRNDRRSNDQGRNRQQQSANQNGNRDRQQNNRTDRRDNRQNDRRQQPNRQQAAPKVDFKARAAALKAEQNAEYSRQSETRFREAQEAKRQEQASQEAARQKRQAQEAAAKTEVKKAAPAPQVSSKPTVTASAAPANQDTRRKKQARPEKSRDFDRQNEDGPKQSRNNKWNNQNQVRNQRNSNWNKNKNKKGKNNRNGNSAPKPVTERKFHELPKEFEYSEGMTVAEIAKRIKREPAEIVKKLFMMGVMATQNQSLDGETIELLMVDYGIEAKAKVEVDTADIERFFVDEDYLKPENMVERAPVVTIMGHVDHGKTTLLDTLRNSRVATGEAGGITQHIGAYQIEENGKKITFLDTPGHAAFTSMRARGASVTDITILIVAADDGVMPQTIEAINHSKAAGVPIIVAINKIDKPGANPERVIGELAEHGVISTAWGGESEFVEISAKFGQNIEELLETVLLVAEMEELKADPTVRAIGTVIEARLDKGKGAVATLLVQQGTLNVQDPIVVGNTFGRVRAMTNDLGRRVKSAEPSTPVSITGLNEAPMAGDHFAVYEDEKAARAAGEERAKRALQKQRQATHRVSLENLFDTLKAGEVKTVNVIIKADVQGSVEALATSLLKIDVEGVRVNVVHSAVGAINESDITLAEASDAVVIGFNVRPTPQARTQADADEVEIRLHSIIYKVIEEIEDAMKGMLDPEYEEKILGEAIIRETFKVSKVGTIGGFMVINGKVTRDSSVRVIRDGVVIFDGKLASLKHFKDDVKEVGNAQEGGLMIENYNDLKVDDTIEAYIMEEIKRK</sequence>
<dbReference type="Gene3D" id="2.40.30.10">
    <property type="entry name" value="Translation factors"/>
    <property type="match status" value="2"/>
</dbReference>
<comment type="caution">
    <text evidence="12">The sequence shown here is derived from an EMBL/GenBank/DDBJ whole genome shotgun (WGS) entry which is preliminary data.</text>
</comment>
<keyword evidence="6 8" id="KW-0342">GTP-binding</keyword>
<dbReference type="Pfam" id="PF00009">
    <property type="entry name" value="GTP_EFTU"/>
    <property type="match status" value="1"/>
</dbReference>
<dbReference type="SUPFAM" id="SSF50447">
    <property type="entry name" value="Translation proteins"/>
    <property type="match status" value="2"/>
</dbReference>
<proteinExistence type="inferred from homology"/>
<dbReference type="GO" id="GO:0003743">
    <property type="term" value="F:translation initiation factor activity"/>
    <property type="evidence" value="ECO:0007669"/>
    <property type="project" value="UniProtKB-KW"/>
</dbReference>
<keyword evidence="13" id="KW-1185">Reference proteome</keyword>
<evidence type="ECO:0000259" key="11">
    <source>
        <dbReference type="PROSITE" id="PS51722"/>
    </source>
</evidence>
<feature type="compositionally biased region" description="Basic and acidic residues" evidence="10">
    <location>
        <begin position="109"/>
        <end position="125"/>
    </location>
</feature>
<dbReference type="InterPro" id="IPR053905">
    <property type="entry name" value="EF-G-like_DII"/>
</dbReference>
<feature type="region of interest" description="Disordered" evidence="10">
    <location>
        <begin position="31"/>
        <end position="342"/>
    </location>
</feature>
<feature type="domain" description="Tr-type G" evidence="11">
    <location>
        <begin position="431"/>
        <end position="600"/>
    </location>
</feature>
<evidence type="ECO:0000256" key="5">
    <source>
        <dbReference type="ARBA" id="ARBA00022917"/>
    </source>
</evidence>
<accession>A0ABS2PUL5</accession>
<evidence type="ECO:0000256" key="1">
    <source>
        <dbReference type="ARBA" id="ARBA00007733"/>
    </source>
</evidence>
<dbReference type="CDD" id="cd03692">
    <property type="entry name" value="mtIF2_IVc"/>
    <property type="match status" value="1"/>
</dbReference>
<dbReference type="RefSeq" id="WP_205010573.1">
    <property type="nucleotide sequence ID" value="NZ_JBHSYL010000063.1"/>
</dbReference>
<feature type="compositionally biased region" description="Basic and acidic residues" evidence="10">
    <location>
        <begin position="207"/>
        <end position="223"/>
    </location>
</feature>
<dbReference type="InterPro" id="IPR009000">
    <property type="entry name" value="Transl_B-barrel_sf"/>
</dbReference>
<feature type="binding site" evidence="8">
    <location>
        <begin position="540"/>
        <end position="543"/>
    </location>
    <ligand>
        <name>GTP</name>
        <dbReference type="ChEBI" id="CHEBI:37565"/>
    </ligand>
</feature>
<dbReference type="EMBL" id="JAFBEH010000072">
    <property type="protein sequence ID" value="MBM7643739.1"/>
    <property type="molecule type" value="Genomic_DNA"/>
</dbReference>
<name>A0ABS2PUL5_9STRE</name>
<evidence type="ECO:0000256" key="9">
    <source>
        <dbReference type="RuleBase" id="RU000644"/>
    </source>
</evidence>
<dbReference type="InterPro" id="IPR015760">
    <property type="entry name" value="TIF_IF2"/>
</dbReference>
<evidence type="ECO:0000313" key="12">
    <source>
        <dbReference type="EMBL" id="MBM7643739.1"/>
    </source>
</evidence>
<feature type="compositionally biased region" description="Basic and acidic residues" evidence="10">
    <location>
        <begin position="277"/>
        <end position="294"/>
    </location>
</feature>
<evidence type="ECO:0000256" key="10">
    <source>
        <dbReference type="SAM" id="MobiDB-lite"/>
    </source>
</evidence>
<dbReference type="CDD" id="cd01887">
    <property type="entry name" value="IF2_eIF5B"/>
    <property type="match status" value="1"/>
</dbReference>
<organism evidence="12 13">
    <name type="scientific">Streptococcus loxodontisalivarius</name>
    <dbReference type="NCBI Taxonomy" id="1349415"/>
    <lineage>
        <taxon>Bacteria</taxon>
        <taxon>Bacillati</taxon>
        <taxon>Bacillota</taxon>
        <taxon>Bacilli</taxon>
        <taxon>Lactobacillales</taxon>
        <taxon>Streptococcaceae</taxon>
        <taxon>Streptococcus</taxon>
    </lineage>
</organism>
<dbReference type="InterPro" id="IPR036925">
    <property type="entry name" value="TIF_IF2_dom3_sf"/>
</dbReference>
<dbReference type="InterPro" id="IPR044145">
    <property type="entry name" value="IF2_II"/>
</dbReference>
<dbReference type="SUPFAM" id="SSF52156">
    <property type="entry name" value="Initiation factor IF2/eIF5b, domain 3"/>
    <property type="match status" value="1"/>
</dbReference>
<evidence type="ECO:0000256" key="7">
    <source>
        <dbReference type="ARBA" id="ARBA00025162"/>
    </source>
</evidence>
<evidence type="ECO:0000313" key="13">
    <source>
        <dbReference type="Proteomes" id="UP000697472"/>
    </source>
</evidence>
<dbReference type="InterPro" id="IPR023115">
    <property type="entry name" value="TIF_IF2_dom3"/>
</dbReference>
<dbReference type="InterPro" id="IPR006847">
    <property type="entry name" value="IF2_N"/>
</dbReference>
<dbReference type="HAMAP" id="MF_00100_B">
    <property type="entry name" value="IF_2_B"/>
    <property type="match status" value="1"/>
</dbReference>
<evidence type="ECO:0000256" key="3">
    <source>
        <dbReference type="ARBA" id="ARBA00022540"/>
    </source>
</evidence>
<dbReference type="CDD" id="cd03702">
    <property type="entry name" value="IF2_mtIF2_II"/>
    <property type="match status" value="1"/>
</dbReference>
<dbReference type="InterPro" id="IPR000795">
    <property type="entry name" value="T_Tr_GTP-bd_dom"/>
</dbReference>
<dbReference type="Proteomes" id="UP000697472">
    <property type="component" value="Unassembled WGS sequence"/>
</dbReference>
<dbReference type="PANTHER" id="PTHR43381:SF5">
    <property type="entry name" value="TR-TYPE G DOMAIN-CONTAINING PROTEIN"/>
    <property type="match status" value="1"/>
</dbReference>
<evidence type="ECO:0000256" key="8">
    <source>
        <dbReference type="HAMAP-Rule" id="MF_00100"/>
    </source>
</evidence>
<feature type="compositionally biased region" description="Basic and acidic residues" evidence="10">
    <location>
        <begin position="133"/>
        <end position="144"/>
    </location>
</feature>
<dbReference type="InterPro" id="IPR027417">
    <property type="entry name" value="P-loop_NTPase"/>
</dbReference>
<dbReference type="PROSITE" id="PS01176">
    <property type="entry name" value="IF2"/>
    <property type="match status" value="1"/>
</dbReference>
<feature type="compositionally biased region" description="Polar residues" evidence="10">
    <location>
        <begin position="253"/>
        <end position="269"/>
    </location>
</feature>
<dbReference type="Pfam" id="PF22042">
    <property type="entry name" value="EF-G_D2"/>
    <property type="match status" value="1"/>
</dbReference>
<evidence type="ECO:0000256" key="2">
    <source>
        <dbReference type="ARBA" id="ARBA00020675"/>
    </source>
</evidence>
<dbReference type="Pfam" id="PF11987">
    <property type="entry name" value="IF-2"/>
    <property type="match status" value="1"/>
</dbReference>
<dbReference type="Pfam" id="PF04760">
    <property type="entry name" value="IF2_N"/>
    <property type="match status" value="2"/>
</dbReference>
<dbReference type="Gene3D" id="3.40.50.10050">
    <property type="entry name" value="Translation initiation factor IF- 2, domain 3"/>
    <property type="match status" value="1"/>
</dbReference>
<feature type="compositionally biased region" description="Basic and acidic residues" evidence="10">
    <location>
        <begin position="81"/>
        <end position="96"/>
    </location>
</feature>
<dbReference type="SUPFAM" id="SSF52540">
    <property type="entry name" value="P-loop containing nucleoside triphosphate hydrolases"/>
    <property type="match status" value="1"/>
</dbReference>
<comment type="function">
    <text evidence="7 8 9">One of the essential components for the initiation of protein synthesis. Protects formylmethionyl-tRNA from spontaneous hydrolysis and promotes its binding to the 30S ribosomal subunits. Also involved in the hydrolysis of GTP during the formation of the 70S ribosomal complex.</text>
</comment>
<feature type="compositionally biased region" description="Basic and acidic residues" evidence="10">
    <location>
        <begin position="156"/>
        <end position="177"/>
    </location>
</feature>
<evidence type="ECO:0000256" key="4">
    <source>
        <dbReference type="ARBA" id="ARBA00022741"/>
    </source>
</evidence>
<comment type="similarity">
    <text evidence="1 8 9">Belongs to the TRAFAC class translation factor GTPase superfamily. Classic translation factor GTPase family. IF-2 subfamily.</text>
</comment>
<keyword evidence="5 8" id="KW-0648">Protein biosynthesis</keyword>
<dbReference type="InterPro" id="IPR005225">
    <property type="entry name" value="Small_GTP-bd"/>
</dbReference>
<dbReference type="Gene3D" id="1.10.10.2480">
    <property type="match status" value="1"/>
</dbReference>
<keyword evidence="3 8" id="KW-0396">Initiation factor</keyword>
<dbReference type="NCBIfam" id="TIGR00231">
    <property type="entry name" value="small_GTP"/>
    <property type="match status" value="1"/>
</dbReference>
<reference evidence="12 13" key="1">
    <citation type="submission" date="2021-01" db="EMBL/GenBank/DDBJ databases">
        <title>Genomic Encyclopedia of Type Strains, Phase IV (KMG-IV): sequencing the most valuable type-strain genomes for metagenomic binning, comparative biology and taxonomic classification.</title>
        <authorList>
            <person name="Goeker M."/>
        </authorList>
    </citation>
    <scope>NUCLEOTIDE SEQUENCE [LARGE SCALE GENOMIC DNA]</scope>
    <source>
        <strain evidence="12 13">DSM 27382</strain>
    </source>
</reference>
<feature type="binding site" evidence="8">
    <location>
        <begin position="440"/>
        <end position="447"/>
    </location>
    <ligand>
        <name>GTP</name>
        <dbReference type="ChEBI" id="CHEBI:37565"/>
    </ligand>
</feature>
<keyword evidence="8" id="KW-0963">Cytoplasm</keyword>